<dbReference type="SUPFAM" id="SSF52540">
    <property type="entry name" value="P-loop containing nucleoside triphosphate hydrolases"/>
    <property type="match status" value="1"/>
</dbReference>
<keyword evidence="2" id="KW-1185">Reference proteome</keyword>
<accession>A0ABQ1LL70</accession>
<evidence type="ECO:0000313" key="2">
    <source>
        <dbReference type="Proteomes" id="UP000645462"/>
    </source>
</evidence>
<dbReference type="RefSeq" id="WP_188484437.1">
    <property type="nucleotide sequence ID" value="NZ_BMFC01000035.1"/>
</dbReference>
<name>A0ABQ1LL70_9RHOB</name>
<evidence type="ECO:0000313" key="1">
    <source>
        <dbReference type="EMBL" id="GGC24266.1"/>
    </source>
</evidence>
<dbReference type="EMBL" id="BMFC01000035">
    <property type="protein sequence ID" value="GGC24266.1"/>
    <property type="molecule type" value="Genomic_DNA"/>
</dbReference>
<proteinExistence type="predicted"/>
<gene>
    <name evidence="1" type="ORF">GCM10011363_46000</name>
</gene>
<sequence>MDPIVLARLIRGGLNAQLKMALDGSGAACRWIMERFIAKSGYGPKGSWLSTGVPFHQPYGFGKRQQAHRLSDWAQRLLPIKRYVTGLDHMWGGARRSPVVAGRSGNLDAHLWSILDHCRRYKETPGIKVILICPMNVLTSEQVSRIAAAISQITSLHAVRAGIYADVGTRDPVGKVTPNSLITDRETMRRNPPDILLTDYKMLDHLLLHAREAPLWRLNAPDTLRFLMVEDLHRFGDAQRTDLARLIRNLKYRLGTPEGHLICIGSLGTLVSDDAPKILQQRPAQPLLGARYEDEAALSETRDVLSSFRTAEGMDQHHGSVRALPHQKGTLPSQAVLISGAAQKGAALVGAAAEGLSKMRVLWVRITPDRGLLSDRVTSLVASARSGSARRSSSLSNDRLHIRVRKMAHKVVTLLARLGRATPVKFGFEGSIEDIPVESHLEKRFLDALSKLYGGNEALKPQVLPGGRRGFVLRAGTSEAPRLWTIEPQVNTDIRYPGLPQKRVDFLLTPIGRSDARPIAITIDQSDHHARSVGKDVLDCIEMIRSGALYVWSLSCRDLELDDPASSRSFSKIALGPALVERLERVLAHPQLAPHADGIAAVLTGPSLQGLKCLLDGVVPGNGTLQSALIRVLVATGQPLEYLPVFSELSEAGQRFLAGPGLAERIGEGAVVLYLACAQISSTDLPHTDAELRILLRADLPGPGQSLSARSDFSDICDDLWRLVHLFQGVRGFHLEIRGLEVFPPPVMSDNSAKMDAPVAAWRQARALCDVRFHPLIAALIAAEVPVPDRFGEDLVSTGRVVGRMEFGWSEASVAVSEQCHDDLHWRLICHDPERAPVEDAVTKILVALQESQ</sequence>
<organism evidence="1 2">
    <name type="scientific">Marivita lacus</name>
    <dbReference type="NCBI Taxonomy" id="1323742"/>
    <lineage>
        <taxon>Bacteria</taxon>
        <taxon>Pseudomonadati</taxon>
        <taxon>Pseudomonadota</taxon>
        <taxon>Alphaproteobacteria</taxon>
        <taxon>Rhodobacterales</taxon>
        <taxon>Roseobacteraceae</taxon>
        <taxon>Marivita</taxon>
    </lineage>
</organism>
<dbReference type="Proteomes" id="UP000645462">
    <property type="component" value="Unassembled WGS sequence"/>
</dbReference>
<comment type="caution">
    <text evidence="1">The sequence shown here is derived from an EMBL/GenBank/DDBJ whole genome shotgun (WGS) entry which is preliminary data.</text>
</comment>
<protein>
    <recommendedName>
        <fullName evidence="3">Helicase ATP-binding domain-containing protein</fullName>
    </recommendedName>
</protein>
<dbReference type="Gene3D" id="3.40.50.300">
    <property type="entry name" value="P-loop containing nucleotide triphosphate hydrolases"/>
    <property type="match status" value="1"/>
</dbReference>
<dbReference type="InterPro" id="IPR027417">
    <property type="entry name" value="P-loop_NTPase"/>
</dbReference>
<evidence type="ECO:0008006" key="3">
    <source>
        <dbReference type="Google" id="ProtNLM"/>
    </source>
</evidence>
<reference evidence="2" key="1">
    <citation type="journal article" date="2019" name="Int. J. Syst. Evol. Microbiol.">
        <title>The Global Catalogue of Microorganisms (GCM) 10K type strain sequencing project: providing services to taxonomists for standard genome sequencing and annotation.</title>
        <authorList>
            <consortium name="The Broad Institute Genomics Platform"/>
            <consortium name="The Broad Institute Genome Sequencing Center for Infectious Disease"/>
            <person name="Wu L."/>
            <person name="Ma J."/>
        </authorList>
    </citation>
    <scope>NUCLEOTIDE SEQUENCE [LARGE SCALE GENOMIC DNA]</scope>
    <source>
        <strain evidence="2">CGMCC 1.12478</strain>
    </source>
</reference>